<comment type="similarity">
    <text evidence="2">Belongs to the endopolyphosphatase PPN1 family.</text>
</comment>
<organism evidence="15 16">
    <name type="scientific">Gigaspora margarita</name>
    <dbReference type="NCBI Taxonomy" id="4874"/>
    <lineage>
        <taxon>Eukaryota</taxon>
        <taxon>Fungi</taxon>
        <taxon>Fungi incertae sedis</taxon>
        <taxon>Mucoromycota</taxon>
        <taxon>Glomeromycotina</taxon>
        <taxon>Glomeromycetes</taxon>
        <taxon>Diversisporales</taxon>
        <taxon>Gigasporaceae</taxon>
        <taxon>Gigaspora</taxon>
    </lineage>
</organism>
<evidence type="ECO:0000256" key="10">
    <source>
        <dbReference type="ARBA" id="ARBA00023136"/>
    </source>
</evidence>
<dbReference type="GO" id="GO:0005615">
    <property type="term" value="C:extracellular space"/>
    <property type="evidence" value="ECO:0007669"/>
    <property type="project" value="TreeGrafter"/>
</dbReference>
<dbReference type="OrthoDB" id="348678at2759"/>
<keyword evidence="11" id="KW-0325">Glycoprotein</keyword>
<evidence type="ECO:0000256" key="2">
    <source>
        <dbReference type="ARBA" id="ARBA00010399"/>
    </source>
</evidence>
<feature type="compositionally biased region" description="Low complexity" evidence="13">
    <location>
        <begin position="393"/>
        <end position="408"/>
    </location>
</feature>
<accession>A0A8H3XEZ5</accession>
<evidence type="ECO:0000256" key="13">
    <source>
        <dbReference type="SAM" id="MobiDB-lite"/>
    </source>
</evidence>
<feature type="compositionally biased region" description="Acidic residues" evidence="13">
    <location>
        <begin position="473"/>
        <end position="488"/>
    </location>
</feature>
<keyword evidence="8" id="KW-0735">Signal-anchor</keyword>
<feature type="region of interest" description="Disordered" evidence="13">
    <location>
        <begin position="376"/>
        <end position="409"/>
    </location>
</feature>
<dbReference type="GO" id="GO:0000298">
    <property type="term" value="F:endopolyphosphatase activity"/>
    <property type="evidence" value="ECO:0007669"/>
    <property type="project" value="UniProtKB-EC"/>
</dbReference>
<keyword evidence="7 12" id="KW-0378">Hydrolase</keyword>
<evidence type="ECO:0000256" key="3">
    <source>
        <dbReference type="ARBA" id="ARBA00012459"/>
    </source>
</evidence>
<comment type="function">
    <text evidence="12">Catalyzes the hydrolysis of inorganic polyphosphate (polyP) chains of many hundreds of phosphate residues into shorter lengths.</text>
</comment>
<evidence type="ECO:0000256" key="8">
    <source>
        <dbReference type="ARBA" id="ARBA00022968"/>
    </source>
</evidence>
<keyword evidence="5 12" id="KW-0926">Vacuole</keyword>
<keyword evidence="6 14" id="KW-0812">Transmembrane</keyword>
<name>A0A8H3XEZ5_GIGMA</name>
<dbReference type="SUPFAM" id="SSF56300">
    <property type="entry name" value="Metallo-dependent phosphatases"/>
    <property type="match status" value="1"/>
</dbReference>
<evidence type="ECO:0000256" key="9">
    <source>
        <dbReference type="ARBA" id="ARBA00022989"/>
    </source>
</evidence>
<feature type="compositionally biased region" description="Acidic residues" evidence="13">
    <location>
        <begin position="376"/>
        <end position="392"/>
    </location>
</feature>
<evidence type="ECO:0000256" key="14">
    <source>
        <dbReference type="SAM" id="Phobius"/>
    </source>
</evidence>
<dbReference type="EMBL" id="WTPW01001256">
    <property type="protein sequence ID" value="KAF0446068.1"/>
    <property type="molecule type" value="Genomic_DNA"/>
</dbReference>
<dbReference type="GO" id="GO:0005774">
    <property type="term" value="C:vacuolar membrane"/>
    <property type="evidence" value="ECO:0007669"/>
    <property type="project" value="UniProtKB-SubCell"/>
</dbReference>
<dbReference type="PANTHER" id="PTHR10340">
    <property type="entry name" value="SPHINGOMYELIN PHOSPHODIESTERASE"/>
    <property type="match status" value="1"/>
</dbReference>
<dbReference type="InterPro" id="IPR029052">
    <property type="entry name" value="Metallo-depent_PP-like"/>
</dbReference>
<evidence type="ECO:0000256" key="5">
    <source>
        <dbReference type="ARBA" id="ARBA00022554"/>
    </source>
</evidence>
<comment type="catalytic activity">
    <reaction evidence="12">
        <text>[phosphate](n+1) + n H2O = (n+1) phosphate + n H(+)</text>
        <dbReference type="Rhea" id="RHEA:22452"/>
        <dbReference type="Rhea" id="RHEA-COMP:14280"/>
        <dbReference type="ChEBI" id="CHEBI:15377"/>
        <dbReference type="ChEBI" id="CHEBI:15378"/>
        <dbReference type="ChEBI" id="CHEBI:16838"/>
        <dbReference type="ChEBI" id="CHEBI:43474"/>
        <dbReference type="EC" id="3.6.1.10"/>
    </reaction>
</comment>
<keyword evidence="16" id="KW-1185">Reference proteome</keyword>
<dbReference type="PANTHER" id="PTHR10340:SF55">
    <property type="entry name" value="ENDOPOLYPHOSPHATASE"/>
    <property type="match status" value="1"/>
</dbReference>
<feature type="region of interest" description="Disordered" evidence="13">
    <location>
        <begin position="471"/>
        <end position="509"/>
    </location>
</feature>
<evidence type="ECO:0000256" key="7">
    <source>
        <dbReference type="ARBA" id="ARBA00022801"/>
    </source>
</evidence>
<sequence length="616" mass="71444">MISSKECVSLILPTFILIFFLYFTFQTIHDPYLKTSKKLSLHGNFLHITDFHPDPHYIANSTLKSKCHGGRIKHKKKPKLSGTWGSSATKCDTPMSLINATFNWLEENWKDKLDFIIWTGDNARHDNDDNLPRSAEEVYELNRMIATKFLETFSNSKGIPRTTRTKTRFIPIVPSIGNNDIHPNNILLPGPNNVLSTLHSIWEPFIPESQRKTFLYGGYFYTEVIPKKLMVISLNTIYFYNTNTAVNGCKSPEQPGTIEMKWLRDLLKKARKLGMKVYLTGHVAPRKKQYVKSCYIKYKKLSIKYHDLILGHYYGHSNMDHFFFMGANKDLSKFRNESSSLTNYSDDDYDDDYYDDDYYSEDYDYYSEDSMDINSDDSIDNDSMDVNSDDSFTENNSTENNNSAEITSKSPVKKINKYLRKLYNHYRSVPPLTKGVGKEYVVIHINPSVIPVFYPALRIFKYNTTEVKNSEYEYNDEDDDDDDDDDDNLGSLKKKNKQPKGQDPNAPSHINTFLTPLGYTQYFINLTHSNLFPNNKPEYTVEYTTWDDYQMKDLTVPSWINLARQVTGRKLKSMLWSKIEDNLMVGARDVLENNNDNFQDGISKGPEDYLISDLDF</sequence>
<evidence type="ECO:0000256" key="1">
    <source>
        <dbReference type="ARBA" id="ARBA00004576"/>
    </source>
</evidence>
<evidence type="ECO:0000256" key="4">
    <source>
        <dbReference type="ARBA" id="ARBA00014458"/>
    </source>
</evidence>
<proteinExistence type="inferred from homology"/>
<comment type="subcellular location">
    <subcellularLocation>
        <location evidence="1">Vacuole membrane</location>
        <topology evidence="1">Single-pass type II membrane protein</topology>
    </subcellularLocation>
</comment>
<gene>
    <name evidence="15" type="ORF">F8M41_002980</name>
</gene>
<dbReference type="InterPro" id="IPR012358">
    <property type="entry name" value="EndopolyPtase_N1"/>
</dbReference>
<dbReference type="AlphaFoldDB" id="A0A8H3XEZ5"/>
<dbReference type="GO" id="GO:0008081">
    <property type="term" value="F:phosphoric diester hydrolase activity"/>
    <property type="evidence" value="ECO:0007669"/>
    <property type="project" value="TreeGrafter"/>
</dbReference>
<evidence type="ECO:0000256" key="11">
    <source>
        <dbReference type="ARBA" id="ARBA00023180"/>
    </source>
</evidence>
<reference evidence="15 16" key="1">
    <citation type="journal article" date="2019" name="Environ. Microbiol.">
        <title>At the nexus of three kingdoms: the genome of the mycorrhizal fungus Gigaspora margarita provides insights into plant, endobacterial and fungal interactions.</title>
        <authorList>
            <person name="Venice F."/>
            <person name="Ghignone S."/>
            <person name="Salvioli di Fossalunga A."/>
            <person name="Amselem J."/>
            <person name="Novero M."/>
            <person name="Xianan X."/>
            <person name="Sedzielewska Toro K."/>
            <person name="Morin E."/>
            <person name="Lipzen A."/>
            <person name="Grigoriev I.V."/>
            <person name="Henrissat B."/>
            <person name="Martin F.M."/>
            <person name="Bonfante P."/>
        </authorList>
    </citation>
    <scope>NUCLEOTIDE SEQUENCE [LARGE SCALE GENOMIC DNA]</scope>
    <source>
        <strain evidence="15 16">BEG34</strain>
    </source>
</reference>
<keyword evidence="10 12" id="KW-0472">Membrane</keyword>
<dbReference type="GO" id="GO:0004309">
    <property type="term" value="F:exopolyphosphatase activity"/>
    <property type="evidence" value="ECO:0007669"/>
    <property type="project" value="TreeGrafter"/>
</dbReference>
<keyword evidence="9 14" id="KW-1133">Transmembrane helix</keyword>
<protein>
    <recommendedName>
        <fullName evidence="4 12">Endopolyphosphatase</fullName>
        <ecNumber evidence="3 12">3.6.1.10</ecNumber>
    </recommendedName>
</protein>
<dbReference type="EC" id="3.6.1.10" evidence="3 12"/>
<comment type="caution">
    <text evidence="15">The sequence shown here is derived from an EMBL/GenBank/DDBJ whole genome shotgun (WGS) entry which is preliminary data.</text>
</comment>
<feature type="transmembrane region" description="Helical" evidence="14">
    <location>
        <begin position="7"/>
        <end position="25"/>
    </location>
</feature>
<dbReference type="GO" id="GO:0000324">
    <property type="term" value="C:fungal-type vacuole"/>
    <property type="evidence" value="ECO:0007669"/>
    <property type="project" value="TreeGrafter"/>
</dbReference>
<dbReference type="PIRSF" id="PIRSF027093">
    <property type="entry name" value="EndopolyPtase_N1"/>
    <property type="match status" value="1"/>
</dbReference>
<evidence type="ECO:0000313" key="15">
    <source>
        <dbReference type="EMBL" id="KAF0446068.1"/>
    </source>
</evidence>
<evidence type="ECO:0000256" key="12">
    <source>
        <dbReference type="PIRNR" id="PIRNR027093"/>
    </source>
</evidence>
<evidence type="ECO:0000256" key="6">
    <source>
        <dbReference type="ARBA" id="ARBA00022692"/>
    </source>
</evidence>
<dbReference type="Proteomes" id="UP000439903">
    <property type="component" value="Unassembled WGS sequence"/>
</dbReference>
<evidence type="ECO:0000313" key="16">
    <source>
        <dbReference type="Proteomes" id="UP000439903"/>
    </source>
</evidence>
<dbReference type="GO" id="GO:0006798">
    <property type="term" value="P:polyphosphate catabolic process"/>
    <property type="evidence" value="ECO:0007669"/>
    <property type="project" value="TreeGrafter"/>
</dbReference>